<proteinExistence type="predicted"/>
<evidence type="ECO:0000313" key="1">
    <source>
        <dbReference type="EMBL" id="GBP55868.1"/>
    </source>
</evidence>
<gene>
    <name evidence="1" type="ORF">EVAR_89692_1</name>
</gene>
<dbReference type="Proteomes" id="UP000299102">
    <property type="component" value="Unassembled WGS sequence"/>
</dbReference>
<evidence type="ECO:0000313" key="2">
    <source>
        <dbReference type="Proteomes" id="UP000299102"/>
    </source>
</evidence>
<accession>A0A4C1WWP9</accession>
<protein>
    <submittedName>
        <fullName evidence="1">Uncharacterized protein</fullName>
    </submittedName>
</protein>
<keyword evidence="2" id="KW-1185">Reference proteome</keyword>
<comment type="caution">
    <text evidence="1">The sequence shown here is derived from an EMBL/GenBank/DDBJ whole genome shotgun (WGS) entry which is preliminary data.</text>
</comment>
<dbReference type="AlphaFoldDB" id="A0A4C1WWP9"/>
<sequence>MISEIAVETRVFLEKVVRWKLNTVSFRYRPKQLPSGIRHMMEAESTDEGGSGMIKTRPAHWSFHTLYEKQQRKLILHFPHSIDILRYNNGFRATFFKFVRERRPPTIKLTKPVAYSGILMVFYPQKWN</sequence>
<reference evidence="1 2" key="1">
    <citation type="journal article" date="2019" name="Commun. Biol.">
        <title>The bagworm genome reveals a unique fibroin gene that provides high tensile strength.</title>
        <authorList>
            <person name="Kono N."/>
            <person name="Nakamura H."/>
            <person name="Ohtoshi R."/>
            <person name="Tomita M."/>
            <person name="Numata K."/>
            <person name="Arakawa K."/>
        </authorList>
    </citation>
    <scope>NUCLEOTIDE SEQUENCE [LARGE SCALE GENOMIC DNA]</scope>
</reference>
<dbReference type="EMBL" id="BGZK01000680">
    <property type="protein sequence ID" value="GBP55868.1"/>
    <property type="molecule type" value="Genomic_DNA"/>
</dbReference>
<name>A0A4C1WWP9_EUMVA</name>
<organism evidence="1 2">
    <name type="scientific">Eumeta variegata</name>
    <name type="common">Bagworm moth</name>
    <name type="synonym">Eumeta japonica</name>
    <dbReference type="NCBI Taxonomy" id="151549"/>
    <lineage>
        <taxon>Eukaryota</taxon>
        <taxon>Metazoa</taxon>
        <taxon>Ecdysozoa</taxon>
        <taxon>Arthropoda</taxon>
        <taxon>Hexapoda</taxon>
        <taxon>Insecta</taxon>
        <taxon>Pterygota</taxon>
        <taxon>Neoptera</taxon>
        <taxon>Endopterygota</taxon>
        <taxon>Lepidoptera</taxon>
        <taxon>Glossata</taxon>
        <taxon>Ditrysia</taxon>
        <taxon>Tineoidea</taxon>
        <taxon>Psychidae</taxon>
        <taxon>Oiketicinae</taxon>
        <taxon>Eumeta</taxon>
    </lineage>
</organism>